<evidence type="ECO:0000313" key="2">
    <source>
        <dbReference type="EMBL" id="CAB1431381.1"/>
    </source>
</evidence>
<proteinExistence type="predicted"/>
<keyword evidence="3" id="KW-1185">Reference proteome</keyword>
<dbReference type="EMBL" id="CADEAL010001335">
    <property type="protein sequence ID" value="CAB1431381.1"/>
    <property type="molecule type" value="Genomic_DNA"/>
</dbReference>
<reference evidence="2" key="1">
    <citation type="submission" date="2020-03" db="EMBL/GenBank/DDBJ databases">
        <authorList>
            <person name="Weist P."/>
        </authorList>
    </citation>
    <scope>NUCLEOTIDE SEQUENCE</scope>
</reference>
<gene>
    <name evidence="2" type="ORF">PLEPLA_LOCUS19437</name>
</gene>
<evidence type="ECO:0000313" key="3">
    <source>
        <dbReference type="Proteomes" id="UP001153269"/>
    </source>
</evidence>
<feature type="region of interest" description="Disordered" evidence="1">
    <location>
        <begin position="1"/>
        <end position="35"/>
    </location>
</feature>
<name>A0A9N7UJP9_PLEPL</name>
<dbReference type="AlphaFoldDB" id="A0A9N7UJP9"/>
<comment type="caution">
    <text evidence="2">The sequence shown here is derived from an EMBL/GenBank/DDBJ whole genome shotgun (WGS) entry which is preliminary data.</text>
</comment>
<accession>A0A9N7UJP9</accession>
<protein>
    <submittedName>
        <fullName evidence="2">Uncharacterized protein</fullName>
    </submittedName>
</protein>
<evidence type="ECO:0000256" key="1">
    <source>
        <dbReference type="SAM" id="MobiDB-lite"/>
    </source>
</evidence>
<sequence>MRLKVMERRQHEGLRKKKKGEDEREKGGEGPATPHCRTLRSMQQLGGMRRMKICRAGQEDFLLTLCSLCTNIPSTHTLASTSGTTLTPVQSLNLATRQRPDTYLALNRISTSVLSVHPLSGALLPLLPPPSNLLLPHFLLLLLEPPRFSLGRTSSSIQCHFGPVNWHTGARTGLSSPELLVLLLGNIKGLGTALLRQPASLHLHLPLPGLWREEEEEVVWEAESTREFLGNIWVPGQRSKPSRGGNGCPLHCVTTEEQLQELSTVLKPLSSSHRVLMVRTT</sequence>
<dbReference type="Proteomes" id="UP001153269">
    <property type="component" value="Unassembled WGS sequence"/>
</dbReference>
<feature type="compositionally biased region" description="Basic and acidic residues" evidence="1">
    <location>
        <begin position="1"/>
        <end position="28"/>
    </location>
</feature>
<organism evidence="2 3">
    <name type="scientific">Pleuronectes platessa</name>
    <name type="common">European plaice</name>
    <dbReference type="NCBI Taxonomy" id="8262"/>
    <lineage>
        <taxon>Eukaryota</taxon>
        <taxon>Metazoa</taxon>
        <taxon>Chordata</taxon>
        <taxon>Craniata</taxon>
        <taxon>Vertebrata</taxon>
        <taxon>Euteleostomi</taxon>
        <taxon>Actinopterygii</taxon>
        <taxon>Neopterygii</taxon>
        <taxon>Teleostei</taxon>
        <taxon>Neoteleostei</taxon>
        <taxon>Acanthomorphata</taxon>
        <taxon>Carangaria</taxon>
        <taxon>Pleuronectiformes</taxon>
        <taxon>Pleuronectoidei</taxon>
        <taxon>Pleuronectidae</taxon>
        <taxon>Pleuronectes</taxon>
    </lineage>
</organism>